<dbReference type="GO" id="GO:0016020">
    <property type="term" value="C:membrane"/>
    <property type="evidence" value="ECO:0007669"/>
    <property type="project" value="TreeGrafter"/>
</dbReference>
<dbReference type="InterPro" id="IPR019734">
    <property type="entry name" value="TPR_rpt"/>
</dbReference>
<keyword evidence="5" id="KW-0802">TPR repeat</keyword>
<dbReference type="PROSITE" id="PS50011">
    <property type="entry name" value="PROTEIN_KINASE_DOM"/>
    <property type="match status" value="1"/>
</dbReference>
<dbReference type="PANTHER" id="PTHR24348">
    <property type="entry name" value="SERINE/THREONINE-PROTEIN KINASE UNC-51-RELATED"/>
    <property type="match status" value="1"/>
</dbReference>
<dbReference type="PROSITE" id="PS50005">
    <property type="entry name" value="TPR"/>
    <property type="match status" value="1"/>
</dbReference>
<dbReference type="InterPro" id="IPR011009">
    <property type="entry name" value="Kinase-like_dom_sf"/>
</dbReference>
<evidence type="ECO:0000256" key="6">
    <source>
        <dbReference type="PROSITE-ProRule" id="PRU10141"/>
    </source>
</evidence>
<dbReference type="Gene3D" id="1.25.40.10">
    <property type="entry name" value="Tetratricopeptide repeat domain"/>
    <property type="match status" value="1"/>
</dbReference>
<keyword evidence="1" id="KW-0808">Transferase</keyword>
<organism evidence="9 10">
    <name type="scientific">Spirosoma pollinicola</name>
    <dbReference type="NCBI Taxonomy" id="2057025"/>
    <lineage>
        <taxon>Bacteria</taxon>
        <taxon>Pseudomonadati</taxon>
        <taxon>Bacteroidota</taxon>
        <taxon>Cytophagia</taxon>
        <taxon>Cytophagales</taxon>
        <taxon>Cytophagaceae</taxon>
        <taxon>Spirosoma</taxon>
    </lineage>
</organism>
<dbReference type="KEGG" id="spir:CWM47_25560"/>
<dbReference type="CDD" id="cd14014">
    <property type="entry name" value="STKc_PknB_like"/>
    <property type="match status" value="1"/>
</dbReference>
<dbReference type="EMBL" id="CP025096">
    <property type="protein sequence ID" value="AUD04915.1"/>
    <property type="molecule type" value="Genomic_DNA"/>
</dbReference>
<feature type="region of interest" description="Disordered" evidence="7">
    <location>
        <begin position="595"/>
        <end position="645"/>
    </location>
</feature>
<keyword evidence="9" id="KW-0723">Serine/threonine-protein kinase</keyword>
<dbReference type="GO" id="GO:0000407">
    <property type="term" value="C:phagophore assembly site"/>
    <property type="evidence" value="ECO:0007669"/>
    <property type="project" value="TreeGrafter"/>
</dbReference>
<dbReference type="PROSITE" id="PS00108">
    <property type="entry name" value="PROTEIN_KINASE_ST"/>
    <property type="match status" value="1"/>
</dbReference>
<evidence type="ECO:0000256" key="3">
    <source>
        <dbReference type="ARBA" id="ARBA00022777"/>
    </source>
</evidence>
<dbReference type="PANTHER" id="PTHR24348:SF22">
    <property type="entry name" value="NON-SPECIFIC SERINE_THREONINE PROTEIN KINASE"/>
    <property type="match status" value="1"/>
</dbReference>
<name>A0A2K8Z4W7_9BACT</name>
<protein>
    <submittedName>
        <fullName evidence="9">Serine/threonine protein kinase</fullName>
    </submittedName>
</protein>
<dbReference type="Proteomes" id="UP000232883">
    <property type="component" value="Chromosome"/>
</dbReference>
<dbReference type="InterPro" id="IPR000719">
    <property type="entry name" value="Prot_kinase_dom"/>
</dbReference>
<evidence type="ECO:0000256" key="5">
    <source>
        <dbReference type="PROSITE-ProRule" id="PRU00339"/>
    </source>
</evidence>
<feature type="compositionally biased region" description="Basic and acidic residues" evidence="7">
    <location>
        <begin position="636"/>
        <end position="645"/>
    </location>
</feature>
<feature type="compositionally biased region" description="Basic and acidic residues" evidence="7">
    <location>
        <begin position="595"/>
        <end position="606"/>
    </location>
</feature>
<dbReference type="RefSeq" id="WP_100991200.1">
    <property type="nucleotide sequence ID" value="NZ_CP025096.1"/>
</dbReference>
<accession>A0A2K8Z4W7</accession>
<dbReference type="GO" id="GO:0005829">
    <property type="term" value="C:cytosol"/>
    <property type="evidence" value="ECO:0007669"/>
    <property type="project" value="TreeGrafter"/>
</dbReference>
<evidence type="ECO:0000256" key="4">
    <source>
        <dbReference type="ARBA" id="ARBA00022840"/>
    </source>
</evidence>
<dbReference type="Gene3D" id="1.10.510.10">
    <property type="entry name" value="Transferase(Phosphotransferase) domain 1"/>
    <property type="match status" value="1"/>
</dbReference>
<dbReference type="OrthoDB" id="9813021at2"/>
<dbReference type="InterPro" id="IPR008271">
    <property type="entry name" value="Ser/Thr_kinase_AS"/>
</dbReference>
<reference evidence="9 10" key="1">
    <citation type="submission" date="2017-11" db="EMBL/GenBank/DDBJ databases">
        <title>Taxonomic description and genome sequences of Spirosoma HA7 sp. nov., isolated from pollen microhabitat of Corylus avellana.</title>
        <authorList>
            <person name="Ambika Manirajan B."/>
            <person name="Suarez C."/>
            <person name="Ratering S."/>
            <person name="Geissler-Plaum R."/>
            <person name="Cardinale M."/>
            <person name="Sylvia S."/>
        </authorList>
    </citation>
    <scope>NUCLEOTIDE SEQUENCE [LARGE SCALE GENOMIC DNA]</scope>
    <source>
        <strain evidence="9 10">HA7</strain>
    </source>
</reference>
<dbReference type="GO" id="GO:0005776">
    <property type="term" value="C:autophagosome"/>
    <property type="evidence" value="ECO:0007669"/>
    <property type="project" value="TreeGrafter"/>
</dbReference>
<evidence type="ECO:0000256" key="2">
    <source>
        <dbReference type="ARBA" id="ARBA00022741"/>
    </source>
</evidence>
<dbReference type="InterPro" id="IPR045269">
    <property type="entry name" value="Atg1-like"/>
</dbReference>
<sequence>MSQTITSFKDFRQRYPIRPNDEGALLGSGSYGRVIKVEDQLETEWVAVKISEFKGNDTKSLKAEVELAKRVPRQANIARYDACYRLETDTSVSDFAIMKYYPDGNLADLLRHVVLTPTQIYEITQGILLGLQHLHKNRIVHRDFKPANILISRDNAGRFIPKIADFGLSKLVRDDELDSSDFDLSDGRGTPSYKAPEQIEGSRVSFNLDLWSFGVILYEIMTGEKPFRADARNSSEQSVRREIEKKIITVELPSRLNQVAEPYGAIIRRCLVRDIHERARKEEELLNLLDSIPQLLAEAQKLFDHREYQSALAVFEQVLSKREYDSGAQKGVEQCTSAIEQQHIATLLNEAERFIQQQRFDQAKAQYEQVLQVNPVHETAVRGLAFCIDKLRPKPLVIEPESTDTYQEQEERTDAYESPVAPVVVPIAVKPAVVIKAVVPEKQHIANLPRQPEVVSKPPVLPPVTGNVITRTFPWKVVAPVFMVVGGLVWYYSLDGNHTRTDSIQKQDSTLTAGVVPPPENTKPTHIEHTEPIKLKPVLGESKEALGKRIDIALGKAQRAYQSKDFGYTIDMANSALKLDPTRRDVIKLRDAASRENLKKAQEEAKAPLTTPSESPKSAAPETEKAKPAESVAPENSKKEDQEKYEQLIEEGTKAITSGNNKAKAMATFTKAQAFAKENDLNTAKGDGAYTYMMGKGKNYFERDEFDGAKGWYQVAQSLKDTEEVKRKIKQCTDQ</sequence>
<feature type="domain" description="Protein kinase" evidence="8">
    <location>
        <begin position="20"/>
        <end position="295"/>
    </location>
</feature>
<feature type="region of interest" description="Disordered" evidence="7">
    <location>
        <begin position="504"/>
        <end position="531"/>
    </location>
</feature>
<evidence type="ECO:0000256" key="1">
    <source>
        <dbReference type="ARBA" id="ARBA00022679"/>
    </source>
</evidence>
<dbReference type="PROSITE" id="PS00107">
    <property type="entry name" value="PROTEIN_KINASE_ATP"/>
    <property type="match status" value="1"/>
</dbReference>
<keyword evidence="4 6" id="KW-0067">ATP-binding</keyword>
<evidence type="ECO:0000313" key="10">
    <source>
        <dbReference type="Proteomes" id="UP000232883"/>
    </source>
</evidence>
<keyword evidence="10" id="KW-1185">Reference proteome</keyword>
<proteinExistence type="predicted"/>
<dbReference type="SUPFAM" id="SSF48452">
    <property type="entry name" value="TPR-like"/>
    <property type="match status" value="1"/>
</dbReference>
<keyword evidence="2 6" id="KW-0547">Nucleotide-binding</keyword>
<feature type="binding site" evidence="6">
    <location>
        <position position="49"/>
    </location>
    <ligand>
        <name>ATP</name>
        <dbReference type="ChEBI" id="CHEBI:30616"/>
    </ligand>
</feature>
<keyword evidence="3 9" id="KW-0418">Kinase</keyword>
<dbReference type="InterPro" id="IPR011990">
    <property type="entry name" value="TPR-like_helical_dom_sf"/>
</dbReference>
<dbReference type="AlphaFoldDB" id="A0A2K8Z4W7"/>
<evidence type="ECO:0000259" key="8">
    <source>
        <dbReference type="PROSITE" id="PS50011"/>
    </source>
</evidence>
<evidence type="ECO:0000313" key="9">
    <source>
        <dbReference type="EMBL" id="AUD04915.1"/>
    </source>
</evidence>
<feature type="repeat" description="TPR" evidence="5">
    <location>
        <begin position="344"/>
        <end position="377"/>
    </location>
</feature>
<dbReference type="InterPro" id="IPR017441">
    <property type="entry name" value="Protein_kinase_ATP_BS"/>
</dbReference>
<dbReference type="SUPFAM" id="SSF56112">
    <property type="entry name" value="Protein kinase-like (PK-like)"/>
    <property type="match status" value="1"/>
</dbReference>
<gene>
    <name evidence="9" type="ORF">CWM47_25560</name>
</gene>
<evidence type="ECO:0000256" key="7">
    <source>
        <dbReference type="SAM" id="MobiDB-lite"/>
    </source>
</evidence>
<dbReference type="GO" id="GO:0005524">
    <property type="term" value="F:ATP binding"/>
    <property type="evidence" value="ECO:0007669"/>
    <property type="project" value="UniProtKB-UniRule"/>
</dbReference>
<dbReference type="GO" id="GO:0004674">
    <property type="term" value="F:protein serine/threonine kinase activity"/>
    <property type="evidence" value="ECO:0007669"/>
    <property type="project" value="UniProtKB-KW"/>
</dbReference>
<dbReference type="Pfam" id="PF00069">
    <property type="entry name" value="Pkinase"/>
    <property type="match status" value="1"/>
</dbReference>